<sequence length="1408" mass="159760">MNHTILMKHDRYQKKQGMLRSKSLEPHKPTLIRRISSRERKLALLQDVDRLKKKLRHEENVHRALERAFTRPLGTLPRLPAYLPPYTLELLAEVAVLEEEVVRLEEQIVRFRKGLYQEAVNTSSSKKNEESTNDSNESCPNDSTDDPRNVAQDETNFISSSKSEIVLDDGGDKENQSCSSSTKNKLKSPNRKSPIVKTPTKRLSFEKKTPEKCSDAQKSQVHCRNDRQDDAEPSPPVLQDERKLRHESPNAISENILKCLLSIFSRMNTSKNRLSMEKFPPSAAFSSPDKDGYIELQDPYDTWPRFGRRDIGPYKNLYSVDARSLSANRTTNSLFLHRRLRILIAKLATVKLQRLTHQEKLAFWINVYNSCMMNAYLEHGIPEKPETIVALMQKATINVGGHQLNAITIEHFVLRLPYHSKFTFTKGSKNDEMLMVARSTFGLELSEPLVTFALSCGSWSSPAVRIYTAAHVETELEVAKREYLQAAVGISKNNDLIIPKLLQWYLLDFAKDLDSLLDWICLQLPMVLRKDAMKCLERAKSEPLSQIVQIRPYEFSFRFSYSARKAINQLLDISCPKPLSEKEQKEAFYRHKILADCEKARRPTNPNIPEDVEVLEIEPVNIRYHLRSFADKPDFDQYGTNVGNIHIRTSDMPRSRPTDNPSETAEAEPSSRPEPSKRPGQAQVISSSSSESERGSKSSVHDSAIKSVLNDDDDSDEEVNQGDNTESPERAEMIDIMAQVTHEESLDEEYESETDEADFRQPLILPSNSKVAEASVSKLILPPPSATVLDCPDGHNAIYAKHFEFGLRFPLHPFIAKIFKAWNVCLVQVTPPTIRAVIVLVWVLLYKNFPLTLNLFRRLITLKCDGQSEGWWSLYTASHKFTVNPKLSSCKGWQDKFFFMSVLEDFPIRRTFFRPHPRFGHIAERELGPQEQKACDYFDAIRVNIGGKTRVVPKVWLPNVKYILNNAPLSYIGLCRTNNYGPQKLDKAALGLSSDGKRVLSRCPLSPRPALETFTSFCSRAPTRNPKRRAEEMADENVRRNRRLTSLANRRGGSVPSISTRKEDEPASKRSKTDTEQPEALSPPKTSAPEKTVLATNIGNADKVFEDLTVSPTPQQETVPISAEPQQVGPVNSDISVHDITYRGEQWIEHVERKIPDEVLNRVRAPEGCSRDQWRPEMDVFRNESIFTDNPLRGGNLGYRLLRNVPTPVDRPSGQIGPVAAQHMHDLMRVVASGTELVEMYRFYQDKYHQNMSNQQSLETALKNARKALDGIKLIKAKDDAELSSLREKVEKMKNLEVEIKDLKSQLEDKNAVKDQLSIAQSDLSKAKATIGNLEGQLPKIEADKSGIRQRAVSRYLSSAEFCSKLQDRFDGGWTAAQRCAAHAIGLKQEDRAKIETTFNNDAHKTPS</sequence>
<organism evidence="5 6">
    <name type="scientific">Chenopodium quinoa</name>
    <name type="common">Quinoa</name>
    <dbReference type="NCBI Taxonomy" id="63459"/>
    <lineage>
        <taxon>Eukaryota</taxon>
        <taxon>Viridiplantae</taxon>
        <taxon>Streptophyta</taxon>
        <taxon>Embryophyta</taxon>
        <taxon>Tracheophyta</taxon>
        <taxon>Spermatophyta</taxon>
        <taxon>Magnoliopsida</taxon>
        <taxon>eudicotyledons</taxon>
        <taxon>Gunneridae</taxon>
        <taxon>Pentapetalae</taxon>
        <taxon>Caryophyllales</taxon>
        <taxon>Chenopodiaceae</taxon>
        <taxon>Chenopodioideae</taxon>
        <taxon>Atripliceae</taxon>
        <taxon>Chenopodium</taxon>
    </lineage>
</organism>
<keyword evidence="1" id="KW-0175">Coiled coil</keyword>
<name>A0A803N3Z3_CHEQI</name>
<feature type="compositionally biased region" description="Basic and acidic residues" evidence="2">
    <location>
        <begin position="1028"/>
        <end position="1039"/>
    </location>
</feature>
<evidence type="ECO:0000313" key="6">
    <source>
        <dbReference type="Proteomes" id="UP000596660"/>
    </source>
</evidence>
<dbReference type="PANTHER" id="PTHR46248">
    <property type="entry name" value="EXPRESSED PROTEIN"/>
    <property type="match status" value="1"/>
</dbReference>
<dbReference type="InterPro" id="IPR006869">
    <property type="entry name" value="DUF547"/>
</dbReference>
<feature type="region of interest" description="Disordered" evidence="2">
    <location>
        <begin position="633"/>
        <end position="731"/>
    </location>
</feature>
<feature type="region of interest" description="Disordered" evidence="2">
    <location>
        <begin position="1020"/>
        <end position="1090"/>
    </location>
</feature>
<accession>A0A803N3Z3</accession>
<dbReference type="PANTHER" id="PTHR46248:SF9">
    <property type="entry name" value="EXPRESSED PROTEIN"/>
    <property type="match status" value="1"/>
</dbReference>
<feature type="domain" description="DUF547" evidence="3">
    <location>
        <begin position="353"/>
        <end position="484"/>
    </location>
</feature>
<keyword evidence="6" id="KW-1185">Reference proteome</keyword>
<feature type="compositionally biased region" description="Basic and acidic residues" evidence="2">
    <location>
        <begin position="203"/>
        <end position="215"/>
    </location>
</feature>
<feature type="compositionally biased region" description="Basic and acidic residues" evidence="2">
    <location>
        <begin position="1060"/>
        <end position="1075"/>
    </location>
</feature>
<feature type="domain" description="Ternary complex factor MIP1 leucine-zipper" evidence="4">
    <location>
        <begin position="37"/>
        <end position="118"/>
    </location>
</feature>
<dbReference type="Pfam" id="PF04784">
    <property type="entry name" value="DUF547"/>
    <property type="match status" value="1"/>
</dbReference>
<reference evidence="5" key="1">
    <citation type="journal article" date="2017" name="Nature">
        <title>The genome of Chenopodium quinoa.</title>
        <authorList>
            <person name="Jarvis D.E."/>
            <person name="Ho Y.S."/>
            <person name="Lightfoot D.J."/>
            <person name="Schmoeckel S.M."/>
            <person name="Li B."/>
            <person name="Borm T.J.A."/>
            <person name="Ohyanagi H."/>
            <person name="Mineta K."/>
            <person name="Michell C.T."/>
            <person name="Saber N."/>
            <person name="Kharbatia N.M."/>
            <person name="Rupper R.R."/>
            <person name="Sharp A.R."/>
            <person name="Dally N."/>
            <person name="Boughton B.A."/>
            <person name="Woo Y.H."/>
            <person name="Gao G."/>
            <person name="Schijlen E.G.W.M."/>
            <person name="Guo X."/>
            <person name="Momin A.A."/>
            <person name="Negrao S."/>
            <person name="Al-Babili S."/>
            <person name="Gehring C."/>
            <person name="Roessner U."/>
            <person name="Jung C."/>
            <person name="Murphy K."/>
            <person name="Arold S.T."/>
            <person name="Gojobori T."/>
            <person name="van der Linden C.G."/>
            <person name="van Loo E.N."/>
            <person name="Jellen E.N."/>
            <person name="Maughan P.J."/>
            <person name="Tester M."/>
        </authorList>
    </citation>
    <scope>NUCLEOTIDE SEQUENCE [LARGE SCALE GENOMIC DNA]</scope>
    <source>
        <strain evidence="5">cv. PI 614886</strain>
    </source>
</reference>
<dbReference type="InterPro" id="IPR025757">
    <property type="entry name" value="MIP1_Leuzipper"/>
</dbReference>
<dbReference type="EnsemblPlants" id="AUR62040064-RA">
    <property type="protein sequence ID" value="AUR62040064-RA:cds"/>
    <property type="gene ID" value="AUR62040064"/>
</dbReference>
<feature type="compositionally biased region" description="Basic and acidic residues" evidence="2">
    <location>
        <begin position="691"/>
        <end position="704"/>
    </location>
</feature>
<feature type="compositionally biased region" description="Acidic residues" evidence="2">
    <location>
        <begin position="710"/>
        <end position="720"/>
    </location>
</feature>
<proteinExistence type="predicted"/>
<dbReference type="Proteomes" id="UP000596660">
    <property type="component" value="Unplaced"/>
</dbReference>
<protein>
    <recommendedName>
        <fullName evidence="7">DUF547 domain-containing protein</fullName>
    </recommendedName>
</protein>
<evidence type="ECO:0008006" key="7">
    <source>
        <dbReference type="Google" id="ProtNLM"/>
    </source>
</evidence>
<evidence type="ECO:0000259" key="3">
    <source>
        <dbReference type="Pfam" id="PF04784"/>
    </source>
</evidence>
<evidence type="ECO:0000259" key="4">
    <source>
        <dbReference type="Pfam" id="PF14389"/>
    </source>
</evidence>
<feature type="compositionally biased region" description="Basic and acidic residues" evidence="2">
    <location>
        <begin position="648"/>
        <end position="657"/>
    </location>
</feature>
<reference evidence="5" key="2">
    <citation type="submission" date="2021-03" db="UniProtKB">
        <authorList>
            <consortium name="EnsemblPlants"/>
        </authorList>
    </citation>
    <scope>IDENTIFICATION</scope>
</reference>
<feature type="compositionally biased region" description="Polar residues" evidence="2">
    <location>
        <begin position="152"/>
        <end position="163"/>
    </location>
</feature>
<evidence type="ECO:0000256" key="2">
    <source>
        <dbReference type="SAM" id="MobiDB-lite"/>
    </source>
</evidence>
<dbReference type="Pfam" id="PF14389">
    <property type="entry name" value="Lzipper-MIP1"/>
    <property type="match status" value="1"/>
</dbReference>
<dbReference type="Gramene" id="AUR62040064-RA">
    <property type="protein sequence ID" value="AUR62040064-RA:cds"/>
    <property type="gene ID" value="AUR62040064"/>
</dbReference>
<feature type="compositionally biased region" description="Polar residues" evidence="2">
    <location>
        <begin position="133"/>
        <end position="142"/>
    </location>
</feature>
<feature type="coiled-coil region" evidence="1">
    <location>
        <begin position="1276"/>
        <end position="1320"/>
    </location>
</feature>
<evidence type="ECO:0000256" key="1">
    <source>
        <dbReference type="SAM" id="Coils"/>
    </source>
</evidence>
<feature type="region of interest" description="Disordered" evidence="2">
    <location>
        <begin position="120"/>
        <end position="245"/>
    </location>
</feature>
<evidence type="ECO:0000313" key="5">
    <source>
        <dbReference type="EnsemblPlants" id="AUR62040064-RA:cds"/>
    </source>
</evidence>
<feature type="coiled-coil region" evidence="1">
    <location>
        <begin position="41"/>
        <end position="114"/>
    </location>
</feature>